<gene>
    <name evidence="1" type="ORF">BCR34DRAFT_475840</name>
</gene>
<comment type="caution">
    <text evidence="1">The sequence shown here is derived from an EMBL/GenBank/DDBJ whole genome shotgun (WGS) entry which is preliminary data.</text>
</comment>
<name>A0A1Y2A2K6_9PLEO</name>
<keyword evidence="2" id="KW-1185">Reference proteome</keyword>
<organism evidence="1 2">
    <name type="scientific">Clohesyomyces aquaticus</name>
    <dbReference type="NCBI Taxonomy" id="1231657"/>
    <lineage>
        <taxon>Eukaryota</taxon>
        <taxon>Fungi</taxon>
        <taxon>Dikarya</taxon>
        <taxon>Ascomycota</taxon>
        <taxon>Pezizomycotina</taxon>
        <taxon>Dothideomycetes</taxon>
        <taxon>Pleosporomycetidae</taxon>
        <taxon>Pleosporales</taxon>
        <taxon>Lindgomycetaceae</taxon>
        <taxon>Clohesyomyces</taxon>
    </lineage>
</organism>
<reference evidence="1 2" key="1">
    <citation type="submission" date="2016-07" db="EMBL/GenBank/DDBJ databases">
        <title>Pervasive Adenine N6-methylation of Active Genes in Fungi.</title>
        <authorList>
            <consortium name="DOE Joint Genome Institute"/>
            <person name="Mondo S.J."/>
            <person name="Dannebaum R.O."/>
            <person name="Kuo R.C."/>
            <person name="Labutti K."/>
            <person name="Haridas S."/>
            <person name="Kuo A."/>
            <person name="Salamov A."/>
            <person name="Ahrendt S.R."/>
            <person name="Lipzen A."/>
            <person name="Sullivan W."/>
            <person name="Andreopoulos W.B."/>
            <person name="Clum A."/>
            <person name="Lindquist E."/>
            <person name="Daum C."/>
            <person name="Ramamoorthy G.K."/>
            <person name="Gryganskyi A."/>
            <person name="Culley D."/>
            <person name="Magnuson J.K."/>
            <person name="James T.Y."/>
            <person name="O'Malley M.A."/>
            <person name="Stajich J.E."/>
            <person name="Spatafora J.W."/>
            <person name="Visel A."/>
            <person name="Grigoriev I.V."/>
        </authorList>
    </citation>
    <scope>NUCLEOTIDE SEQUENCE [LARGE SCALE GENOMIC DNA]</scope>
    <source>
        <strain evidence="1 2">CBS 115471</strain>
    </source>
</reference>
<accession>A0A1Y2A2K6</accession>
<sequence length="160" mass="17658">MSRRPRNFTIFSLFSFGGGYMMLKSRALAEKQKQRAAGDYSVTVDRSGELAPCSNRETLFSDAWVCSAAIPGPFLLIAQSYCRVIPNSFGLFHSAFTIVMSSANVSSQEVASEPTISPLQALQLDGLPRSLLCAEYMVVICFSQQNSYVLLLFTNTFWGL</sequence>
<dbReference type="OrthoDB" id="5412893at2759"/>
<proteinExistence type="predicted"/>
<evidence type="ECO:0000313" key="1">
    <source>
        <dbReference type="EMBL" id="ORY16761.1"/>
    </source>
</evidence>
<protein>
    <submittedName>
        <fullName evidence="1">Uncharacterized protein</fullName>
    </submittedName>
</protein>
<dbReference type="AlphaFoldDB" id="A0A1Y2A2K6"/>
<dbReference type="Proteomes" id="UP000193144">
    <property type="component" value="Unassembled WGS sequence"/>
</dbReference>
<evidence type="ECO:0000313" key="2">
    <source>
        <dbReference type="Proteomes" id="UP000193144"/>
    </source>
</evidence>
<dbReference type="EMBL" id="MCFA01000016">
    <property type="protein sequence ID" value="ORY16761.1"/>
    <property type="molecule type" value="Genomic_DNA"/>
</dbReference>